<dbReference type="GO" id="GO:0003729">
    <property type="term" value="F:mRNA binding"/>
    <property type="evidence" value="ECO:0007669"/>
    <property type="project" value="TreeGrafter"/>
</dbReference>
<dbReference type="Gene3D" id="2.40.50.140">
    <property type="entry name" value="Nucleic acid-binding proteins"/>
    <property type="match status" value="4"/>
</dbReference>
<evidence type="ECO:0000313" key="6">
    <source>
        <dbReference type="EMBL" id="ADH85416.1"/>
    </source>
</evidence>
<feature type="domain" description="S1 motif" evidence="5">
    <location>
        <begin position="102"/>
        <end position="169"/>
    </location>
</feature>
<dbReference type="InParanoid" id="D6Z1G1"/>
<dbReference type="Proteomes" id="UP000001508">
    <property type="component" value="Chromosome"/>
</dbReference>
<feature type="compositionally biased region" description="Basic and acidic residues" evidence="4">
    <location>
        <begin position="407"/>
        <end position="417"/>
    </location>
</feature>
<feature type="domain" description="S1 motif" evidence="5">
    <location>
        <begin position="275"/>
        <end position="345"/>
    </location>
</feature>
<feature type="region of interest" description="Disordered" evidence="4">
    <location>
        <begin position="338"/>
        <end position="417"/>
    </location>
</feature>
<dbReference type="AlphaFoldDB" id="D6Z1G1"/>
<dbReference type="STRING" id="589865.DaAHT2_0712"/>
<feature type="domain" description="S1 motif" evidence="5">
    <location>
        <begin position="190"/>
        <end position="258"/>
    </location>
</feature>
<dbReference type="Pfam" id="PF00575">
    <property type="entry name" value="S1"/>
    <property type="match status" value="4"/>
</dbReference>
<dbReference type="PRINTS" id="PR00681">
    <property type="entry name" value="RIBOSOMALS1"/>
</dbReference>
<reference evidence="7" key="1">
    <citation type="submission" date="2010-02" db="EMBL/GenBank/DDBJ databases">
        <title>Complete sequence of Desulfurivibrio alkaliphilus AHT2.</title>
        <authorList>
            <consortium name="US DOE Joint Genome Institute"/>
            <person name="Pitluck S."/>
            <person name="Chertkov O."/>
            <person name="Detter J.C."/>
            <person name="Han C."/>
            <person name="Tapia R."/>
            <person name="Larimer F."/>
            <person name="Land M."/>
            <person name="Hauser L."/>
            <person name="Kyrpides N."/>
            <person name="Mikhailova N."/>
            <person name="Sorokin D.Y."/>
            <person name="Muyzer G."/>
            <person name="Woyke T."/>
        </authorList>
    </citation>
    <scope>NUCLEOTIDE SEQUENCE [LARGE SCALE GENOMIC DNA]</scope>
    <source>
        <strain evidence="7">DSM 19089 / UNIQEM U267 / AHT2</strain>
    </source>
</reference>
<dbReference type="HOGENOM" id="CLU_015805_4_0_7"/>
<dbReference type="GO" id="GO:0003735">
    <property type="term" value="F:structural constituent of ribosome"/>
    <property type="evidence" value="ECO:0007669"/>
    <property type="project" value="TreeGrafter"/>
</dbReference>
<dbReference type="CDD" id="cd04465">
    <property type="entry name" value="S1_RPS1_repeat_ec2_hs2"/>
    <property type="match status" value="1"/>
</dbReference>
<dbReference type="InterPro" id="IPR012340">
    <property type="entry name" value="NA-bd_OB-fold"/>
</dbReference>
<dbReference type="PANTHER" id="PTHR10724">
    <property type="entry name" value="30S RIBOSOMAL PROTEIN S1"/>
    <property type="match status" value="1"/>
</dbReference>
<dbReference type="InterPro" id="IPR003029">
    <property type="entry name" value="S1_domain"/>
</dbReference>
<dbReference type="PROSITE" id="PS50126">
    <property type="entry name" value="S1"/>
    <property type="match status" value="4"/>
</dbReference>
<gene>
    <name evidence="6" type="ordered locus">DaAHT2_0712</name>
</gene>
<evidence type="ECO:0000313" key="7">
    <source>
        <dbReference type="Proteomes" id="UP000001508"/>
    </source>
</evidence>
<protein>
    <submittedName>
        <fullName evidence="6">RNA binding S1 domain protein</fullName>
    </submittedName>
</protein>
<dbReference type="SUPFAM" id="SSF50249">
    <property type="entry name" value="Nucleic acid-binding proteins"/>
    <property type="match status" value="4"/>
</dbReference>
<dbReference type="GO" id="GO:0022627">
    <property type="term" value="C:cytosolic small ribosomal subunit"/>
    <property type="evidence" value="ECO:0007669"/>
    <property type="project" value="TreeGrafter"/>
</dbReference>
<keyword evidence="3" id="KW-0687">Ribonucleoprotein</keyword>
<dbReference type="InterPro" id="IPR050437">
    <property type="entry name" value="Ribos_protein_bS1-like"/>
</dbReference>
<dbReference type="OrthoDB" id="9804077at2"/>
<comment type="similarity">
    <text evidence="1">Belongs to the bacterial ribosomal protein bS1 family.</text>
</comment>
<feature type="compositionally biased region" description="Low complexity" evidence="4">
    <location>
        <begin position="349"/>
        <end position="369"/>
    </location>
</feature>
<dbReference type="KEGG" id="dak:DaAHT2_0712"/>
<dbReference type="InterPro" id="IPR035104">
    <property type="entry name" value="Ribosomal_protein_S1-like"/>
</dbReference>
<dbReference type="PANTHER" id="PTHR10724:SF7">
    <property type="entry name" value="SMALL RIBOSOMAL SUBUNIT PROTEIN BS1C"/>
    <property type="match status" value="1"/>
</dbReference>
<dbReference type="EMBL" id="CP001940">
    <property type="protein sequence ID" value="ADH85416.1"/>
    <property type="molecule type" value="Genomic_DNA"/>
</dbReference>
<dbReference type="SMART" id="SM00316">
    <property type="entry name" value="S1"/>
    <property type="match status" value="4"/>
</dbReference>
<keyword evidence="2" id="KW-0689">Ribosomal protein</keyword>
<evidence type="ECO:0000256" key="1">
    <source>
        <dbReference type="ARBA" id="ARBA00006767"/>
    </source>
</evidence>
<dbReference type="GO" id="GO:0006412">
    <property type="term" value="P:translation"/>
    <property type="evidence" value="ECO:0007669"/>
    <property type="project" value="TreeGrafter"/>
</dbReference>
<feature type="domain" description="S1 motif" evidence="5">
    <location>
        <begin position="21"/>
        <end position="86"/>
    </location>
</feature>
<organism evidence="6 7">
    <name type="scientific">Desulfurivibrio alkaliphilus (strain DSM 19089 / UNIQEM U267 / AHT2)</name>
    <dbReference type="NCBI Taxonomy" id="589865"/>
    <lineage>
        <taxon>Bacteria</taxon>
        <taxon>Pseudomonadati</taxon>
        <taxon>Thermodesulfobacteriota</taxon>
        <taxon>Desulfobulbia</taxon>
        <taxon>Desulfobulbales</taxon>
        <taxon>Desulfobulbaceae</taxon>
        <taxon>Desulfurivibrio</taxon>
    </lineage>
</organism>
<evidence type="ECO:0000256" key="3">
    <source>
        <dbReference type="ARBA" id="ARBA00023274"/>
    </source>
</evidence>
<evidence type="ECO:0000256" key="4">
    <source>
        <dbReference type="SAM" id="MobiDB-lite"/>
    </source>
</evidence>
<keyword evidence="7" id="KW-1185">Reference proteome</keyword>
<proteinExistence type="inferred from homology"/>
<accession>D6Z1G1</accession>
<sequence>MSGFEELFAEHEAAGEKLTPGQQITAEVVSIAREWIFIDLGGKSEGAVAKAEFIDQEGNCTVAVGDKVTVYFLAEKKQEKLFTTKVGGAATQAHLEEAYHSGIPVEGTVEAEGKGGFQVRISGNVRAFCPFSQMALRRVENNEEYLGQGFAFKIIEFREGGRNIILSRRRLLEEERAARKEELRQSLAVGDKVTGTVTSVQKFGAFVDIGGIEGLIPMSEIGWGTVEDIHSHLEPGREVEVVVKSLDWEKERYSLSLKDTLPDPWEGVAARFPEGSRHQGKVARLMDFGAFVTLAPGIDGLVHISKLGAGRRINHPREVVQPGETLEVEIEAIDSERRRLSLSVPPPAESEAAGEPAQSETRPAAGAAGKARKKAAAPADNRQDFREYQNQQGRQSDRPMGTLGDLLKAKMAEKGSK</sequence>
<evidence type="ECO:0000256" key="2">
    <source>
        <dbReference type="ARBA" id="ARBA00022980"/>
    </source>
</evidence>
<evidence type="ECO:0000259" key="5">
    <source>
        <dbReference type="PROSITE" id="PS50126"/>
    </source>
</evidence>
<dbReference type="NCBIfam" id="NF005208">
    <property type="entry name" value="PRK06676.1"/>
    <property type="match status" value="1"/>
</dbReference>
<name>D6Z1G1_DESAT</name>
<dbReference type="RefSeq" id="WP_013162946.1">
    <property type="nucleotide sequence ID" value="NC_014216.1"/>
</dbReference>
<dbReference type="eggNOG" id="COG0539">
    <property type="taxonomic scope" value="Bacteria"/>
</dbReference>